<dbReference type="Proteomes" id="UP000631312">
    <property type="component" value="Unassembled WGS sequence"/>
</dbReference>
<dbReference type="RefSeq" id="WP_188120091.1">
    <property type="nucleotide sequence ID" value="NZ_BOMP01000166.1"/>
</dbReference>
<evidence type="ECO:0000313" key="2">
    <source>
        <dbReference type="EMBL" id="MBB4747448.1"/>
    </source>
</evidence>
<dbReference type="EMBL" id="JACHNC010000001">
    <property type="protein sequence ID" value="MBB4747448.1"/>
    <property type="molecule type" value="Genomic_DNA"/>
</dbReference>
<gene>
    <name evidence="1" type="ORF">Alo02nite_84370</name>
    <name evidence="2" type="ORF">BJ964_001609</name>
</gene>
<protein>
    <submittedName>
        <fullName evidence="2">Enamine deaminase RidA (YjgF/YER057c/UK114 family)</fullName>
    </submittedName>
</protein>
<reference evidence="1 4" key="2">
    <citation type="submission" date="2021-01" db="EMBL/GenBank/DDBJ databases">
        <title>Whole genome shotgun sequence of Actinoplanes lobatus NBRC 12513.</title>
        <authorList>
            <person name="Komaki H."/>
            <person name="Tamura T."/>
        </authorList>
    </citation>
    <scope>NUCLEOTIDE SEQUENCE [LARGE SCALE GENOMIC DNA]</scope>
    <source>
        <strain evidence="1 4">NBRC 12513</strain>
    </source>
</reference>
<dbReference type="EMBL" id="BOMP01000166">
    <property type="protein sequence ID" value="GIE45539.1"/>
    <property type="molecule type" value="Genomic_DNA"/>
</dbReference>
<evidence type="ECO:0000313" key="1">
    <source>
        <dbReference type="EMBL" id="GIE45539.1"/>
    </source>
</evidence>
<dbReference type="GO" id="GO:0019239">
    <property type="term" value="F:deaminase activity"/>
    <property type="evidence" value="ECO:0007669"/>
    <property type="project" value="TreeGrafter"/>
</dbReference>
<reference evidence="2 3" key="1">
    <citation type="submission" date="2020-08" db="EMBL/GenBank/DDBJ databases">
        <title>Sequencing the genomes of 1000 actinobacteria strains.</title>
        <authorList>
            <person name="Klenk H.-P."/>
        </authorList>
    </citation>
    <scope>NUCLEOTIDE SEQUENCE [LARGE SCALE GENOMIC DNA]</scope>
    <source>
        <strain evidence="2 3">DSM 43150</strain>
    </source>
</reference>
<accession>A0A7W7HBD8</accession>
<dbReference type="InterPro" id="IPR006175">
    <property type="entry name" value="YjgF/YER057c/UK114"/>
</dbReference>
<dbReference type="InterPro" id="IPR035959">
    <property type="entry name" value="RutC-like_sf"/>
</dbReference>
<evidence type="ECO:0000313" key="3">
    <source>
        <dbReference type="Proteomes" id="UP000590511"/>
    </source>
</evidence>
<dbReference type="Pfam" id="PF01042">
    <property type="entry name" value="Ribonuc_L-PSP"/>
    <property type="match status" value="1"/>
</dbReference>
<sequence>MATTCMTPILTEIPSPGYVQAAEVPSGSRLLFISGQIPQRPDGTVPEAFEEQCEQVWRNILASLEAAGMTHRNLVKVTTFLSRRDLRDSNSRIRQRVLDGHHPAVTVIITGIYDEQWLLEIEAVAAAAQR</sequence>
<dbReference type="PANTHER" id="PTHR11803">
    <property type="entry name" value="2-IMINOBUTANOATE/2-IMINOPROPANOATE DEAMINASE RIDA"/>
    <property type="match status" value="1"/>
</dbReference>
<dbReference type="AlphaFoldDB" id="A0A7W7HBD8"/>
<dbReference type="GO" id="GO:0005829">
    <property type="term" value="C:cytosol"/>
    <property type="evidence" value="ECO:0007669"/>
    <property type="project" value="TreeGrafter"/>
</dbReference>
<name>A0A7W7HBD8_9ACTN</name>
<dbReference type="CDD" id="cd00448">
    <property type="entry name" value="YjgF_YER057c_UK114_family"/>
    <property type="match status" value="1"/>
</dbReference>
<evidence type="ECO:0000313" key="4">
    <source>
        <dbReference type="Proteomes" id="UP000631312"/>
    </source>
</evidence>
<dbReference type="SUPFAM" id="SSF55298">
    <property type="entry name" value="YjgF-like"/>
    <property type="match status" value="1"/>
</dbReference>
<dbReference type="Gene3D" id="3.30.1330.40">
    <property type="entry name" value="RutC-like"/>
    <property type="match status" value="1"/>
</dbReference>
<dbReference type="PANTHER" id="PTHR11803:SF44">
    <property type="entry name" value="RUTC FAMILY PROTEIN YJGH"/>
    <property type="match status" value="1"/>
</dbReference>
<comment type="caution">
    <text evidence="2">The sequence shown here is derived from an EMBL/GenBank/DDBJ whole genome shotgun (WGS) entry which is preliminary data.</text>
</comment>
<keyword evidence="4" id="KW-1185">Reference proteome</keyword>
<dbReference type="Proteomes" id="UP000590511">
    <property type="component" value="Unassembled WGS sequence"/>
</dbReference>
<proteinExistence type="predicted"/>
<organism evidence="2 3">
    <name type="scientific">Actinoplanes lobatus</name>
    <dbReference type="NCBI Taxonomy" id="113568"/>
    <lineage>
        <taxon>Bacteria</taxon>
        <taxon>Bacillati</taxon>
        <taxon>Actinomycetota</taxon>
        <taxon>Actinomycetes</taxon>
        <taxon>Micromonosporales</taxon>
        <taxon>Micromonosporaceae</taxon>
        <taxon>Actinoplanes</taxon>
    </lineage>
</organism>